<evidence type="ECO:0000259" key="3">
    <source>
        <dbReference type="Pfam" id="PF10079"/>
    </source>
</evidence>
<dbReference type="InterPro" id="IPR055399">
    <property type="entry name" value="CC_BshC"/>
</dbReference>
<evidence type="ECO:0000313" key="5">
    <source>
        <dbReference type="EMBL" id="MFC0263017.1"/>
    </source>
</evidence>
<proteinExistence type="inferred from homology"/>
<comment type="caution">
    <text evidence="5">The sequence shown here is derived from an EMBL/GenBank/DDBJ whole genome shotgun (WGS) entry which is preliminary data.</text>
</comment>
<evidence type="ECO:0000313" key="6">
    <source>
        <dbReference type="Proteomes" id="UP001589797"/>
    </source>
</evidence>
<dbReference type="Pfam" id="PF10079">
    <property type="entry name" value="Rossmann-like_BshC"/>
    <property type="match status" value="1"/>
</dbReference>
<dbReference type="NCBIfam" id="TIGR03998">
    <property type="entry name" value="thiol_BshC"/>
    <property type="match status" value="1"/>
</dbReference>
<dbReference type="HAMAP" id="MF_01867">
    <property type="entry name" value="BshC"/>
    <property type="match status" value="1"/>
</dbReference>
<protein>
    <recommendedName>
        <fullName evidence="2">Putative cysteine ligase BshC</fullName>
        <ecNumber evidence="2">6.-.-.-</ecNumber>
    </recommendedName>
</protein>
<evidence type="ECO:0000256" key="2">
    <source>
        <dbReference type="HAMAP-Rule" id="MF_01867"/>
    </source>
</evidence>
<evidence type="ECO:0000259" key="4">
    <source>
        <dbReference type="Pfam" id="PF24850"/>
    </source>
</evidence>
<feature type="domain" description="Bacillithiol biosynthesis BshC C-terminal coiled-coil" evidence="4">
    <location>
        <begin position="368"/>
        <end position="521"/>
    </location>
</feature>
<comment type="similarity">
    <text evidence="2">Belongs to the BshC family.</text>
</comment>
<organism evidence="5 6">
    <name type="scientific">Fontibacter flavus</name>
    <dbReference type="NCBI Taxonomy" id="654838"/>
    <lineage>
        <taxon>Bacteria</taxon>
        <taxon>Pseudomonadati</taxon>
        <taxon>Bacteroidota</taxon>
        <taxon>Cytophagia</taxon>
        <taxon>Cytophagales</taxon>
        <taxon>Cyclobacteriaceae</taxon>
        <taxon>Fontibacter</taxon>
    </lineage>
</organism>
<dbReference type="InterPro" id="IPR055398">
    <property type="entry name" value="Rossmann-like_BshC"/>
</dbReference>
<accession>A0ABV6FT19</accession>
<dbReference type="PIRSF" id="PIRSF012535">
    <property type="entry name" value="UCP012535"/>
    <property type="match status" value="1"/>
</dbReference>
<sequence>MIKSTVEPECTGQFSPLFLDYLKQKPELRKFYNQFPTVENFKSLIEGKEFSLEKRETLARVLESQYKNAGMTIPEHTKAQIQALKQANTFTVTTGHQLNLFTGPLYFIYKIVSTINLAERLKVAYPEHHFIPVYWIATEDHDFDEINYFKLDGKKYQWQTDQTGPVGAFKLDESFKGFFKEVAHFVPDFFKEAYLGSETLAEAGRKYVHHLFGDKGLLIVDGNDQELKRMFLPVIKEDLIGHRPHDLANRTTAELEEMGYKSQIYPREINFFYMKDGLRERIEKSGGTFYVLNSDILFTEAEIMHLVEQHPERFSPNVVLRPLYEETILPNLAYLGGPAEVAYWLQLKPIFDYFGEQFPALMPRNFALVLDVVVQRKIDKLGLTDYDLFQSFDEWKKAFVSQHASMDITLQQEKVALSEIFQASGKNASGLDKSLGNAFEAARVRAGKIMDQLATKVRKAEERRQGDQLRQREEIQVYLYPGGSPQERIENFMKFYLSDPDFVESLFGFFDPFDFNFIIMKKENG</sequence>
<dbReference type="EC" id="6.-.-.-" evidence="2"/>
<feature type="domain" description="Bacillithiol biosynthesis BshC N-terminal Rossmann-like" evidence="3">
    <location>
        <begin position="15"/>
        <end position="365"/>
    </location>
</feature>
<keyword evidence="6" id="KW-1185">Reference proteome</keyword>
<dbReference type="RefSeq" id="WP_382387480.1">
    <property type="nucleotide sequence ID" value="NZ_JBHLWI010000028.1"/>
</dbReference>
<reference evidence="5 6" key="1">
    <citation type="submission" date="2024-09" db="EMBL/GenBank/DDBJ databases">
        <authorList>
            <person name="Sun Q."/>
            <person name="Mori K."/>
        </authorList>
    </citation>
    <scope>NUCLEOTIDE SEQUENCE [LARGE SCALE GENOMIC DNA]</scope>
    <source>
        <strain evidence="5 6">CCM 7650</strain>
    </source>
</reference>
<dbReference type="EMBL" id="JBHLWI010000028">
    <property type="protein sequence ID" value="MFC0263017.1"/>
    <property type="molecule type" value="Genomic_DNA"/>
</dbReference>
<gene>
    <name evidence="2 5" type="primary">bshC</name>
    <name evidence="5" type="ORF">ACFFIP_10020</name>
</gene>
<dbReference type="InterPro" id="IPR011199">
    <property type="entry name" value="Bacillithiol_biosynth_BshC"/>
</dbReference>
<dbReference type="Proteomes" id="UP001589797">
    <property type="component" value="Unassembled WGS sequence"/>
</dbReference>
<name>A0ABV6FT19_9BACT</name>
<evidence type="ECO:0000256" key="1">
    <source>
        <dbReference type="ARBA" id="ARBA00022598"/>
    </source>
</evidence>
<keyword evidence="1 2" id="KW-0436">Ligase</keyword>
<dbReference type="Pfam" id="PF24850">
    <property type="entry name" value="CC_BshC"/>
    <property type="match status" value="1"/>
</dbReference>